<organism evidence="2 3">
    <name type="scientific">Aspergillus glaucus CBS 516.65</name>
    <dbReference type="NCBI Taxonomy" id="1160497"/>
    <lineage>
        <taxon>Eukaryota</taxon>
        <taxon>Fungi</taxon>
        <taxon>Dikarya</taxon>
        <taxon>Ascomycota</taxon>
        <taxon>Pezizomycotina</taxon>
        <taxon>Eurotiomycetes</taxon>
        <taxon>Eurotiomycetidae</taxon>
        <taxon>Eurotiales</taxon>
        <taxon>Aspergillaceae</taxon>
        <taxon>Aspergillus</taxon>
        <taxon>Aspergillus subgen. Aspergillus</taxon>
    </lineage>
</organism>
<dbReference type="VEuPathDB" id="FungiDB:ASPGLDRAFT_45312"/>
<proteinExistence type="predicted"/>
<dbReference type="EMBL" id="KV878893">
    <property type="protein sequence ID" value="OJJ86261.1"/>
    <property type="molecule type" value="Genomic_DNA"/>
</dbReference>
<dbReference type="STRING" id="1160497.A0A1L9VQU5"/>
<name>A0A1L9VQU5_ASPGL</name>
<dbReference type="AlphaFoldDB" id="A0A1L9VQU5"/>
<protein>
    <recommendedName>
        <fullName evidence="1">AB hydrolase-1 domain-containing protein</fullName>
    </recommendedName>
</protein>
<accession>A0A1L9VQU5</accession>
<dbReference type="Proteomes" id="UP000184300">
    <property type="component" value="Unassembled WGS sequence"/>
</dbReference>
<dbReference type="InterPro" id="IPR029058">
    <property type="entry name" value="AB_hydrolase_fold"/>
</dbReference>
<dbReference type="PANTHER" id="PTHR43798">
    <property type="entry name" value="MONOACYLGLYCEROL LIPASE"/>
    <property type="match status" value="1"/>
</dbReference>
<dbReference type="Pfam" id="PF00561">
    <property type="entry name" value="Abhydrolase_1"/>
    <property type="match status" value="1"/>
</dbReference>
<sequence length="278" mass="31013">MASYIQNAELAPQFKKLSLSVDGVDLSVAVVHAPGDPELAPIVCLHGFGSTKEDYYDFAHHSPFQNRSFLAYDAPGCGETECSDLSRISVPFLVRTAEAVLDRVGITLFHLIGHSMGGLTALYLAHKHPDRVRSFVDIEGNLAPEDCFLSRQVVTHDDPQLHPEKFFHDFIDRTRRSPAFSNALYASSLRHKVRPGAVRGIFSSMVKLSDEEDLMGIFLGLPFPRMVMYGELNNGLSYLPHLEENGVELAEIPYSGHFPMYSNPPEMYRRIAEFLPGC</sequence>
<dbReference type="GO" id="GO:0046464">
    <property type="term" value="P:acylglycerol catabolic process"/>
    <property type="evidence" value="ECO:0007669"/>
    <property type="project" value="TreeGrafter"/>
</dbReference>
<dbReference type="PRINTS" id="PR00111">
    <property type="entry name" value="ABHYDROLASE"/>
</dbReference>
<dbReference type="SUPFAM" id="SSF53474">
    <property type="entry name" value="alpha/beta-Hydrolases"/>
    <property type="match status" value="1"/>
</dbReference>
<reference evidence="3" key="1">
    <citation type="journal article" date="2017" name="Genome Biol.">
        <title>Comparative genomics reveals high biological diversity and specific adaptations in the industrially and medically important fungal genus Aspergillus.</title>
        <authorList>
            <person name="de Vries R.P."/>
            <person name="Riley R."/>
            <person name="Wiebenga A."/>
            <person name="Aguilar-Osorio G."/>
            <person name="Amillis S."/>
            <person name="Uchima C.A."/>
            <person name="Anderluh G."/>
            <person name="Asadollahi M."/>
            <person name="Askin M."/>
            <person name="Barry K."/>
            <person name="Battaglia E."/>
            <person name="Bayram O."/>
            <person name="Benocci T."/>
            <person name="Braus-Stromeyer S.A."/>
            <person name="Caldana C."/>
            <person name="Canovas D."/>
            <person name="Cerqueira G.C."/>
            <person name="Chen F."/>
            <person name="Chen W."/>
            <person name="Choi C."/>
            <person name="Clum A."/>
            <person name="Dos Santos R.A."/>
            <person name="Damasio A.R."/>
            <person name="Diallinas G."/>
            <person name="Emri T."/>
            <person name="Fekete E."/>
            <person name="Flipphi M."/>
            <person name="Freyberg S."/>
            <person name="Gallo A."/>
            <person name="Gournas C."/>
            <person name="Habgood R."/>
            <person name="Hainaut M."/>
            <person name="Harispe M.L."/>
            <person name="Henrissat B."/>
            <person name="Hilden K.S."/>
            <person name="Hope R."/>
            <person name="Hossain A."/>
            <person name="Karabika E."/>
            <person name="Karaffa L."/>
            <person name="Karanyi Z."/>
            <person name="Krasevec N."/>
            <person name="Kuo A."/>
            <person name="Kusch H."/>
            <person name="LaButti K."/>
            <person name="Lagendijk E.L."/>
            <person name="Lapidus A."/>
            <person name="Levasseur A."/>
            <person name="Lindquist E."/>
            <person name="Lipzen A."/>
            <person name="Logrieco A.F."/>
            <person name="MacCabe A."/>
            <person name="Maekelae M.R."/>
            <person name="Malavazi I."/>
            <person name="Melin P."/>
            <person name="Meyer V."/>
            <person name="Mielnichuk N."/>
            <person name="Miskei M."/>
            <person name="Molnar A.P."/>
            <person name="Mule G."/>
            <person name="Ngan C.Y."/>
            <person name="Orejas M."/>
            <person name="Orosz E."/>
            <person name="Ouedraogo J.P."/>
            <person name="Overkamp K.M."/>
            <person name="Park H.-S."/>
            <person name="Perrone G."/>
            <person name="Piumi F."/>
            <person name="Punt P.J."/>
            <person name="Ram A.F."/>
            <person name="Ramon A."/>
            <person name="Rauscher S."/>
            <person name="Record E."/>
            <person name="Riano-Pachon D.M."/>
            <person name="Robert V."/>
            <person name="Roehrig J."/>
            <person name="Ruller R."/>
            <person name="Salamov A."/>
            <person name="Salih N.S."/>
            <person name="Samson R.A."/>
            <person name="Sandor E."/>
            <person name="Sanguinetti M."/>
            <person name="Schuetze T."/>
            <person name="Sepcic K."/>
            <person name="Shelest E."/>
            <person name="Sherlock G."/>
            <person name="Sophianopoulou V."/>
            <person name="Squina F.M."/>
            <person name="Sun H."/>
            <person name="Susca A."/>
            <person name="Todd R.B."/>
            <person name="Tsang A."/>
            <person name="Unkles S.E."/>
            <person name="van de Wiele N."/>
            <person name="van Rossen-Uffink D."/>
            <person name="Oliveira J.V."/>
            <person name="Vesth T.C."/>
            <person name="Visser J."/>
            <person name="Yu J.-H."/>
            <person name="Zhou M."/>
            <person name="Andersen M.R."/>
            <person name="Archer D.B."/>
            <person name="Baker S.E."/>
            <person name="Benoit I."/>
            <person name="Brakhage A.A."/>
            <person name="Braus G.H."/>
            <person name="Fischer R."/>
            <person name="Frisvad J.C."/>
            <person name="Goldman G.H."/>
            <person name="Houbraken J."/>
            <person name="Oakley B."/>
            <person name="Pocsi I."/>
            <person name="Scazzocchio C."/>
            <person name="Seiboth B."/>
            <person name="vanKuyk P.A."/>
            <person name="Wortman J."/>
            <person name="Dyer P.S."/>
            <person name="Grigoriev I.V."/>
        </authorList>
    </citation>
    <scope>NUCLEOTIDE SEQUENCE [LARGE SCALE GENOMIC DNA]</scope>
    <source>
        <strain evidence="3">CBS 516.65</strain>
    </source>
</reference>
<dbReference type="InterPro" id="IPR000073">
    <property type="entry name" value="AB_hydrolase_1"/>
</dbReference>
<evidence type="ECO:0000313" key="3">
    <source>
        <dbReference type="Proteomes" id="UP000184300"/>
    </source>
</evidence>
<gene>
    <name evidence="2" type="ORF">ASPGLDRAFT_45312</name>
</gene>
<keyword evidence="3" id="KW-1185">Reference proteome</keyword>
<evidence type="ECO:0000259" key="1">
    <source>
        <dbReference type="Pfam" id="PF00561"/>
    </source>
</evidence>
<dbReference type="PANTHER" id="PTHR43798:SF33">
    <property type="entry name" value="HYDROLASE, PUTATIVE (AFU_ORTHOLOGUE AFUA_2G14860)-RELATED"/>
    <property type="match status" value="1"/>
</dbReference>
<dbReference type="GeneID" id="34462474"/>
<dbReference type="GO" id="GO:0016020">
    <property type="term" value="C:membrane"/>
    <property type="evidence" value="ECO:0007669"/>
    <property type="project" value="TreeGrafter"/>
</dbReference>
<evidence type="ECO:0000313" key="2">
    <source>
        <dbReference type="EMBL" id="OJJ86261.1"/>
    </source>
</evidence>
<dbReference type="Gene3D" id="3.40.50.1820">
    <property type="entry name" value="alpha/beta hydrolase"/>
    <property type="match status" value="1"/>
</dbReference>
<feature type="domain" description="AB hydrolase-1" evidence="1">
    <location>
        <begin position="41"/>
        <end position="176"/>
    </location>
</feature>
<dbReference type="GO" id="GO:0047372">
    <property type="term" value="F:monoacylglycerol lipase activity"/>
    <property type="evidence" value="ECO:0007669"/>
    <property type="project" value="TreeGrafter"/>
</dbReference>
<dbReference type="RefSeq" id="XP_022402955.1">
    <property type="nucleotide sequence ID" value="XM_022546213.1"/>
</dbReference>
<dbReference type="OrthoDB" id="190201at2759"/>
<dbReference type="InterPro" id="IPR050266">
    <property type="entry name" value="AB_hydrolase_sf"/>
</dbReference>